<protein>
    <submittedName>
        <fullName evidence="1">Uncharacterized protein</fullName>
    </submittedName>
</protein>
<gene>
    <name evidence="1" type="ORF">PAXINDRAFT_21634</name>
</gene>
<dbReference type="AlphaFoldDB" id="A0A0C9TCW1"/>
<dbReference type="Proteomes" id="UP000053647">
    <property type="component" value="Unassembled WGS sequence"/>
</dbReference>
<accession>A0A0C9TCW1</accession>
<evidence type="ECO:0000313" key="2">
    <source>
        <dbReference type="Proteomes" id="UP000053647"/>
    </source>
</evidence>
<organism evidence="1 2">
    <name type="scientific">Paxillus involutus ATCC 200175</name>
    <dbReference type="NCBI Taxonomy" id="664439"/>
    <lineage>
        <taxon>Eukaryota</taxon>
        <taxon>Fungi</taxon>
        <taxon>Dikarya</taxon>
        <taxon>Basidiomycota</taxon>
        <taxon>Agaricomycotina</taxon>
        <taxon>Agaricomycetes</taxon>
        <taxon>Agaricomycetidae</taxon>
        <taxon>Boletales</taxon>
        <taxon>Paxilineae</taxon>
        <taxon>Paxillaceae</taxon>
        <taxon>Paxillus</taxon>
    </lineage>
</organism>
<name>A0A0C9TCW1_PAXIN</name>
<dbReference type="EMBL" id="KN821262">
    <property type="protein sequence ID" value="KIJ05081.1"/>
    <property type="molecule type" value="Genomic_DNA"/>
</dbReference>
<reference evidence="1 2" key="1">
    <citation type="submission" date="2014-06" db="EMBL/GenBank/DDBJ databases">
        <authorList>
            <consortium name="DOE Joint Genome Institute"/>
            <person name="Kuo A."/>
            <person name="Kohler A."/>
            <person name="Nagy L.G."/>
            <person name="Floudas D."/>
            <person name="Copeland A."/>
            <person name="Barry K.W."/>
            <person name="Cichocki N."/>
            <person name="Veneault-Fourrey C."/>
            <person name="LaButti K."/>
            <person name="Lindquist E.A."/>
            <person name="Lipzen A."/>
            <person name="Lundell T."/>
            <person name="Morin E."/>
            <person name="Murat C."/>
            <person name="Sun H."/>
            <person name="Tunlid A."/>
            <person name="Henrissat B."/>
            <person name="Grigoriev I.V."/>
            <person name="Hibbett D.S."/>
            <person name="Martin F."/>
            <person name="Nordberg H.P."/>
            <person name="Cantor M.N."/>
            <person name="Hua S.X."/>
        </authorList>
    </citation>
    <scope>NUCLEOTIDE SEQUENCE [LARGE SCALE GENOMIC DNA]</scope>
    <source>
        <strain evidence="1 2">ATCC 200175</strain>
    </source>
</reference>
<evidence type="ECO:0000313" key="1">
    <source>
        <dbReference type="EMBL" id="KIJ05081.1"/>
    </source>
</evidence>
<proteinExistence type="predicted"/>
<reference evidence="2" key="2">
    <citation type="submission" date="2015-01" db="EMBL/GenBank/DDBJ databases">
        <title>Evolutionary Origins and Diversification of the Mycorrhizal Mutualists.</title>
        <authorList>
            <consortium name="DOE Joint Genome Institute"/>
            <consortium name="Mycorrhizal Genomics Consortium"/>
            <person name="Kohler A."/>
            <person name="Kuo A."/>
            <person name="Nagy L.G."/>
            <person name="Floudas D."/>
            <person name="Copeland A."/>
            <person name="Barry K.W."/>
            <person name="Cichocki N."/>
            <person name="Veneault-Fourrey C."/>
            <person name="LaButti K."/>
            <person name="Lindquist E.A."/>
            <person name="Lipzen A."/>
            <person name="Lundell T."/>
            <person name="Morin E."/>
            <person name="Murat C."/>
            <person name="Riley R."/>
            <person name="Ohm R."/>
            <person name="Sun H."/>
            <person name="Tunlid A."/>
            <person name="Henrissat B."/>
            <person name="Grigoriev I.V."/>
            <person name="Hibbett D.S."/>
            <person name="Martin F."/>
        </authorList>
    </citation>
    <scope>NUCLEOTIDE SEQUENCE [LARGE SCALE GENOMIC DNA]</scope>
    <source>
        <strain evidence="2">ATCC 200175</strain>
    </source>
</reference>
<keyword evidence="2" id="KW-1185">Reference proteome</keyword>
<dbReference type="HOGENOM" id="CLU_2321074_0_0_1"/>
<sequence length="99" mass="11373">MASIPQIPPRSWSHFPASRWHNHIPGCNPALLVAADNFQAQQARLEHAWVLSQPSPVLFDHAGARWAHLLWFMRFASTMMHYDALFLLWSDSPWLAGTR</sequence>